<evidence type="ECO:0000313" key="2">
    <source>
        <dbReference type="Proteomes" id="UP000836841"/>
    </source>
</evidence>
<accession>A0AAU9RXM8</accession>
<name>A0AAU9RXM8_THLAR</name>
<proteinExistence type="predicted"/>
<dbReference type="Proteomes" id="UP000836841">
    <property type="component" value="Chromosome 3"/>
</dbReference>
<gene>
    <name evidence="1" type="ORF">TAV2_LOCUS11387</name>
</gene>
<evidence type="ECO:0000313" key="1">
    <source>
        <dbReference type="EMBL" id="CAH2053167.1"/>
    </source>
</evidence>
<protein>
    <submittedName>
        <fullName evidence="1">Uncharacterized protein</fullName>
    </submittedName>
</protein>
<keyword evidence="2" id="KW-1185">Reference proteome</keyword>
<dbReference type="EMBL" id="OU466859">
    <property type="protein sequence ID" value="CAH2053167.1"/>
    <property type="molecule type" value="Genomic_DNA"/>
</dbReference>
<reference evidence="1 2" key="1">
    <citation type="submission" date="2022-03" db="EMBL/GenBank/DDBJ databases">
        <authorList>
            <person name="Nunn A."/>
            <person name="Chopra R."/>
            <person name="Nunn A."/>
            <person name="Contreras Garrido A."/>
        </authorList>
    </citation>
    <scope>NUCLEOTIDE SEQUENCE [LARGE SCALE GENOMIC DNA]</scope>
</reference>
<organism evidence="1 2">
    <name type="scientific">Thlaspi arvense</name>
    <name type="common">Field penny-cress</name>
    <dbReference type="NCBI Taxonomy" id="13288"/>
    <lineage>
        <taxon>Eukaryota</taxon>
        <taxon>Viridiplantae</taxon>
        <taxon>Streptophyta</taxon>
        <taxon>Embryophyta</taxon>
        <taxon>Tracheophyta</taxon>
        <taxon>Spermatophyta</taxon>
        <taxon>Magnoliopsida</taxon>
        <taxon>eudicotyledons</taxon>
        <taxon>Gunneridae</taxon>
        <taxon>Pentapetalae</taxon>
        <taxon>rosids</taxon>
        <taxon>malvids</taxon>
        <taxon>Brassicales</taxon>
        <taxon>Brassicaceae</taxon>
        <taxon>Thlaspideae</taxon>
        <taxon>Thlaspi</taxon>
    </lineage>
</organism>
<dbReference type="PANTHER" id="PTHR35317">
    <property type="entry name" value="OS04G0629600 PROTEIN"/>
    <property type="match status" value="1"/>
</dbReference>
<dbReference type="AlphaFoldDB" id="A0AAU9RXM8"/>
<dbReference type="Pfam" id="PF14223">
    <property type="entry name" value="Retrotran_gag_2"/>
    <property type="match status" value="1"/>
</dbReference>
<sequence length="150" mass="16956">MAAANLQVAVSDDLNYEMWAPIMKTTLVEKKLWDAVENGVSPDPTKIPGLASTIQAEELSKWRDLARKDMKALQILQSSLPESVFRKTLSASSAKDVWDLLKIGNEEAKLVELENRFEELSMHKGEAMDSYVDRVVKITEQFRDLKKCEA</sequence>
<dbReference type="PANTHER" id="PTHR35317:SF23">
    <property type="entry name" value="OS04G0629600 PROTEIN"/>
    <property type="match status" value="1"/>
</dbReference>